<keyword evidence="6" id="KW-0067">ATP-binding</keyword>
<evidence type="ECO:0000256" key="5">
    <source>
        <dbReference type="ARBA" id="ARBA00022777"/>
    </source>
</evidence>
<dbReference type="STRING" id="69332.A0A388JX15"/>
<feature type="domain" description="AGC-kinase C-terminal" evidence="10">
    <location>
        <begin position="64"/>
        <end position="136"/>
    </location>
</feature>
<gene>
    <name evidence="11" type="ORF">CBR_g30305</name>
</gene>
<evidence type="ECO:0000256" key="9">
    <source>
        <dbReference type="SAM" id="MobiDB-lite"/>
    </source>
</evidence>
<reference evidence="11 12" key="1">
    <citation type="journal article" date="2018" name="Cell">
        <title>The Chara Genome: Secondary Complexity and Implications for Plant Terrestrialization.</title>
        <authorList>
            <person name="Nishiyama T."/>
            <person name="Sakayama H."/>
            <person name="Vries J.D."/>
            <person name="Buschmann H."/>
            <person name="Saint-Marcoux D."/>
            <person name="Ullrich K.K."/>
            <person name="Haas F.B."/>
            <person name="Vanderstraeten L."/>
            <person name="Becker D."/>
            <person name="Lang D."/>
            <person name="Vosolsobe S."/>
            <person name="Rombauts S."/>
            <person name="Wilhelmsson P.K.I."/>
            <person name="Janitza P."/>
            <person name="Kern R."/>
            <person name="Heyl A."/>
            <person name="Rumpler F."/>
            <person name="Villalobos L.I.A.C."/>
            <person name="Clay J.M."/>
            <person name="Skokan R."/>
            <person name="Toyoda A."/>
            <person name="Suzuki Y."/>
            <person name="Kagoshima H."/>
            <person name="Schijlen E."/>
            <person name="Tajeshwar N."/>
            <person name="Catarino B."/>
            <person name="Hetherington A.J."/>
            <person name="Saltykova A."/>
            <person name="Bonnot C."/>
            <person name="Breuninger H."/>
            <person name="Symeonidi A."/>
            <person name="Radhakrishnan G.V."/>
            <person name="Van Nieuwerburgh F."/>
            <person name="Deforce D."/>
            <person name="Chang C."/>
            <person name="Karol K.G."/>
            <person name="Hedrich R."/>
            <person name="Ulvskov P."/>
            <person name="Glockner G."/>
            <person name="Delwiche C.F."/>
            <person name="Petrasek J."/>
            <person name="Van de Peer Y."/>
            <person name="Friml J."/>
            <person name="Beilby M."/>
            <person name="Dolan L."/>
            <person name="Kohara Y."/>
            <person name="Sugano S."/>
            <person name="Fujiyama A."/>
            <person name="Delaux P.-M."/>
            <person name="Quint M."/>
            <person name="TheiBen G."/>
            <person name="Hagemann M."/>
            <person name="Harholt J."/>
            <person name="Dunand C."/>
            <person name="Zachgo S."/>
            <person name="Langdale J."/>
            <person name="Maumus F."/>
            <person name="Straeten D.V.D."/>
            <person name="Gould S.B."/>
            <person name="Rensing S.A."/>
        </authorList>
    </citation>
    <scope>NUCLEOTIDE SEQUENCE [LARGE SCALE GENOMIC DNA]</scope>
    <source>
        <strain evidence="11 12">S276</strain>
    </source>
</reference>
<evidence type="ECO:0000256" key="7">
    <source>
        <dbReference type="ARBA" id="ARBA00047899"/>
    </source>
</evidence>
<dbReference type="AlphaFoldDB" id="A0A388JX15"/>
<evidence type="ECO:0000256" key="8">
    <source>
        <dbReference type="ARBA" id="ARBA00048679"/>
    </source>
</evidence>
<organism evidence="11 12">
    <name type="scientific">Chara braunii</name>
    <name type="common">Braun's stonewort</name>
    <dbReference type="NCBI Taxonomy" id="69332"/>
    <lineage>
        <taxon>Eukaryota</taxon>
        <taxon>Viridiplantae</taxon>
        <taxon>Streptophyta</taxon>
        <taxon>Charophyceae</taxon>
        <taxon>Charales</taxon>
        <taxon>Characeae</taxon>
        <taxon>Chara</taxon>
    </lineage>
</organism>
<dbReference type="InterPro" id="IPR000961">
    <property type="entry name" value="AGC-kinase_C"/>
</dbReference>
<dbReference type="Gene3D" id="1.10.510.10">
    <property type="entry name" value="Transferase(Phosphotransferase) domain 1"/>
    <property type="match status" value="1"/>
</dbReference>
<dbReference type="GO" id="GO:0005524">
    <property type="term" value="F:ATP binding"/>
    <property type="evidence" value="ECO:0007669"/>
    <property type="project" value="UniProtKB-KW"/>
</dbReference>
<dbReference type="PROSITE" id="PS51285">
    <property type="entry name" value="AGC_KINASE_CTER"/>
    <property type="match status" value="1"/>
</dbReference>
<evidence type="ECO:0000256" key="1">
    <source>
        <dbReference type="ARBA" id="ARBA00012513"/>
    </source>
</evidence>
<dbReference type="OrthoDB" id="3638488at2759"/>
<evidence type="ECO:0000313" key="11">
    <source>
        <dbReference type="EMBL" id="GBG62351.1"/>
    </source>
</evidence>
<proteinExistence type="predicted"/>
<dbReference type="GO" id="GO:0004674">
    <property type="term" value="F:protein serine/threonine kinase activity"/>
    <property type="evidence" value="ECO:0007669"/>
    <property type="project" value="UniProtKB-KW"/>
</dbReference>
<keyword evidence="4" id="KW-0547">Nucleotide-binding</keyword>
<evidence type="ECO:0000256" key="2">
    <source>
        <dbReference type="ARBA" id="ARBA00022527"/>
    </source>
</evidence>
<dbReference type="Proteomes" id="UP000265515">
    <property type="component" value="Unassembled WGS sequence"/>
</dbReference>
<comment type="catalytic activity">
    <reaction evidence="7">
        <text>L-threonyl-[protein] + ATP = O-phospho-L-threonyl-[protein] + ADP + H(+)</text>
        <dbReference type="Rhea" id="RHEA:46608"/>
        <dbReference type="Rhea" id="RHEA-COMP:11060"/>
        <dbReference type="Rhea" id="RHEA-COMP:11605"/>
        <dbReference type="ChEBI" id="CHEBI:15378"/>
        <dbReference type="ChEBI" id="CHEBI:30013"/>
        <dbReference type="ChEBI" id="CHEBI:30616"/>
        <dbReference type="ChEBI" id="CHEBI:61977"/>
        <dbReference type="ChEBI" id="CHEBI:456216"/>
        <dbReference type="EC" id="2.7.11.1"/>
    </reaction>
</comment>
<dbReference type="Gramene" id="GBG62351">
    <property type="protein sequence ID" value="GBG62351"/>
    <property type="gene ID" value="CBR_g30305"/>
</dbReference>
<evidence type="ECO:0000313" key="12">
    <source>
        <dbReference type="Proteomes" id="UP000265515"/>
    </source>
</evidence>
<protein>
    <recommendedName>
        <fullName evidence="1">non-specific serine/threonine protein kinase</fullName>
        <ecNumber evidence="1">2.7.11.1</ecNumber>
    </recommendedName>
</protein>
<keyword evidence="3" id="KW-0808">Transferase</keyword>
<dbReference type="InterPro" id="IPR050839">
    <property type="entry name" value="Rho-assoc_Ser/Thr_Kinase"/>
</dbReference>
<sequence>MLTSYSSRGVRLCRLCCVRRAVRTQQKWSGFAASVVYAEMLLCDEEHRLGRRGAQEIKAHPWFKNLDWDRLYETEAAFKPEVNSELDTQNFEKFEETLPASGKPQKIGPWRKMLSSKDVNFVGYTYKNFDIVQDAHAPLVDLKKKPKPKRPSINSVFDMRGAVSSSSNSSLSSLGNGGCPSSGSGIGSGAFMGQRIGTGSSVPMDISPPGSPVAGPRTLPHYTPQPLPTSR</sequence>
<feature type="region of interest" description="Disordered" evidence="9">
    <location>
        <begin position="185"/>
        <end position="231"/>
    </location>
</feature>
<dbReference type="EC" id="2.7.11.1" evidence="1"/>
<evidence type="ECO:0000256" key="3">
    <source>
        <dbReference type="ARBA" id="ARBA00022679"/>
    </source>
</evidence>
<evidence type="ECO:0000259" key="10">
    <source>
        <dbReference type="PROSITE" id="PS51285"/>
    </source>
</evidence>
<dbReference type="Pfam" id="PF00433">
    <property type="entry name" value="Pkinase_C"/>
    <property type="match status" value="1"/>
</dbReference>
<dbReference type="PANTHER" id="PTHR22988">
    <property type="entry name" value="MYOTONIC DYSTROPHY S/T KINASE-RELATED"/>
    <property type="match status" value="1"/>
</dbReference>
<dbReference type="SMART" id="SM00133">
    <property type="entry name" value="S_TK_X"/>
    <property type="match status" value="1"/>
</dbReference>
<dbReference type="EMBL" id="BFEA01000028">
    <property type="protein sequence ID" value="GBG62351.1"/>
    <property type="molecule type" value="Genomic_DNA"/>
</dbReference>
<keyword evidence="12" id="KW-1185">Reference proteome</keyword>
<keyword evidence="2" id="KW-0723">Serine/threonine-protein kinase</keyword>
<comment type="caution">
    <text evidence="11">The sequence shown here is derived from an EMBL/GenBank/DDBJ whole genome shotgun (WGS) entry which is preliminary data.</text>
</comment>
<evidence type="ECO:0000256" key="4">
    <source>
        <dbReference type="ARBA" id="ARBA00022741"/>
    </source>
</evidence>
<comment type="catalytic activity">
    <reaction evidence="8">
        <text>L-seryl-[protein] + ATP = O-phospho-L-seryl-[protein] + ADP + H(+)</text>
        <dbReference type="Rhea" id="RHEA:17989"/>
        <dbReference type="Rhea" id="RHEA-COMP:9863"/>
        <dbReference type="Rhea" id="RHEA-COMP:11604"/>
        <dbReference type="ChEBI" id="CHEBI:15378"/>
        <dbReference type="ChEBI" id="CHEBI:29999"/>
        <dbReference type="ChEBI" id="CHEBI:30616"/>
        <dbReference type="ChEBI" id="CHEBI:83421"/>
        <dbReference type="ChEBI" id="CHEBI:456216"/>
        <dbReference type="EC" id="2.7.11.1"/>
    </reaction>
</comment>
<evidence type="ECO:0000256" key="6">
    <source>
        <dbReference type="ARBA" id="ARBA00022840"/>
    </source>
</evidence>
<accession>A0A388JX15</accession>
<name>A0A388JX15_CHABU</name>
<dbReference type="InterPro" id="IPR017892">
    <property type="entry name" value="Pkinase_C"/>
</dbReference>
<keyword evidence="5" id="KW-0418">Kinase</keyword>